<reference evidence="3" key="1">
    <citation type="submission" date="2023-06" db="EMBL/GenBank/DDBJ databases">
        <authorList>
            <person name="Kurt Z."/>
        </authorList>
    </citation>
    <scope>NUCLEOTIDE SEQUENCE</scope>
</reference>
<evidence type="ECO:0000256" key="1">
    <source>
        <dbReference type="SAM" id="Coils"/>
    </source>
</evidence>
<evidence type="ECO:0000313" key="4">
    <source>
        <dbReference type="EMBL" id="CAL6092811.1"/>
    </source>
</evidence>
<feature type="coiled-coil region" evidence="1">
    <location>
        <begin position="76"/>
        <end position="112"/>
    </location>
</feature>
<accession>A0AA86NNB3</accession>
<sequence length="159" mass="18967">MEDEKVLDWRQNKDITPVAIEGKTWRWTKQGWRATCDKQKPRQPKINQTQIQSQPQVQSQSQPQSQSQVQSQDQHIEYLKQILETLNRQQEKQEKQKEIKEEIKEVKIEKQKPIIVDEQMEVVVPQKKTEVIVQQKKRKPLQTQNPYLKSLNIQVSDDE</sequence>
<protein>
    <submittedName>
        <fullName evidence="4">Hypothetical_protein</fullName>
    </submittedName>
</protein>
<evidence type="ECO:0000256" key="2">
    <source>
        <dbReference type="SAM" id="MobiDB-lite"/>
    </source>
</evidence>
<evidence type="ECO:0000313" key="3">
    <source>
        <dbReference type="EMBL" id="CAI9922547.1"/>
    </source>
</evidence>
<dbReference type="EMBL" id="CAXDID020000447">
    <property type="protein sequence ID" value="CAL6092811.1"/>
    <property type="molecule type" value="Genomic_DNA"/>
</dbReference>
<feature type="compositionally biased region" description="Low complexity" evidence="2">
    <location>
        <begin position="48"/>
        <end position="72"/>
    </location>
</feature>
<keyword evidence="5" id="KW-1185">Reference proteome</keyword>
<dbReference type="Proteomes" id="UP001642409">
    <property type="component" value="Unassembled WGS sequence"/>
</dbReference>
<organism evidence="3">
    <name type="scientific">Hexamita inflata</name>
    <dbReference type="NCBI Taxonomy" id="28002"/>
    <lineage>
        <taxon>Eukaryota</taxon>
        <taxon>Metamonada</taxon>
        <taxon>Diplomonadida</taxon>
        <taxon>Hexamitidae</taxon>
        <taxon>Hexamitinae</taxon>
        <taxon>Hexamita</taxon>
    </lineage>
</organism>
<dbReference type="EMBL" id="CATOUU010000252">
    <property type="protein sequence ID" value="CAI9922547.1"/>
    <property type="molecule type" value="Genomic_DNA"/>
</dbReference>
<comment type="caution">
    <text evidence="3">The sequence shown here is derived from an EMBL/GenBank/DDBJ whole genome shotgun (WGS) entry which is preliminary data.</text>
</comment>
<reference evidence="4 5" key="2">
    <citation type="submission" date="2024-07" db="EMBL/GenBank/DDBJ databases">
        <authorList>
            <person name="Akdeniz Z."/>
        </authorList>
    </citation>
    <scope>NUCLEOTIDE SEQUENCE [LARGE SCALE GENOMIC DNA]</scope>
</reference>
<proteinExistence type="predicted"/>
<feature type="region of interest" description="Disordered" evidence="2">
    <location>
        <begin position="31"/>
        <end position="72"/>
    </location>
</feature>
<gene>
    <name evidence="3" type="ORF">HINF_LOCUS10192</name>
    <name evidence="4" type="ORF">HINF_LOCUS66445</name>
</gene>
<keyword evidence="1" id="KW-0175">Coiled coil</keyword>
<name>A0AA86NNB3_9EUKA</name>
<dbReference type="AlphaFoldDB" id="A0AA86NNB3"/>
<evidence type="ECO:0000313" key="5">
    <source>
        <dbReference type="Proteomes" id="UP001642409"/>
    </source>
</evidence>